<reference evidence="1 2" key="1">
    <citation type="submission" date="2011-10" db="EMBL/GenBank/DDBJ databases">
        <title>Whole genome sequence of Selenomonas ruminantium subsp. lactilytica TAM6421.</title>
        <authorList>
            <person name="Oguchi A."/>
            <person name="Ankai A."/>
            <person name="Kaneko J."/>
            <person name="Yamada-Narita S."/>
            <person name="Fukui S."/>
            <person name="Takahashi M."/>
            <person name="Onodera T."/>
            <person name="Kojima S."/>
            <person name="Fushimi T."/>
            <person name="Abe N."/>
            <person name="Kamio Y."/>
            <person name="Yamazaki S."/>
            <person name="Fujita N."/>
        </authorList>
    </citation>
    <scope>NUCLEOTIDE SEQUENCE [LARGE SCALE GENOMIC DNA]</scope>
    <source>
        <strain evidence="2">NBRC 103574 / TAM6421</strain>
    </source>
</reference>
<evidence type="ECO:0008006" key="3">
    <source>
        <dbReference type="Google" id="ProtNLM"/>
    </source>
</evidence>
<dbReference type="Proteomes" id="UP000007887">
    <property type="component" value="Chromosome"/>
</dbReference>
<gene>
    <name evidence="1" type="ordered locus">SELR_23770</name>
</gene>
<accession>I0GTJ8</accession>
<dbReference type="Pfam" id="PF04464">
    <property type="entry name" value="Glyphos_transf"/>
    <property type="match status" value="1"/>
</dbReference>
<dbReference type="PATRIC" id="fig|927704.6.peg.2460"/>
<proteinExistence type="predicted"/>
<dbReference type="EMBL" id="AP012292">
    <property type="protein sequence ID" value="BAL84085.1"/>
    <property type="molecule type" value="Genomic_DNA"/>
</dbReference>
<protein>
    <recommendedName>
        <fullName evidence="3">CDP-Glycerol:Poly(Glycerophosphate) glycerophosphotransferase</fullName>
    </recommendedName>
</protein>
<organism evidence="1 2">
    <name type="scientific">Selenomonas ruminantium subsp. lactilytica (strain NBRC 103574 / TAM6421)</name>
    <dbReference type="NCBI Taxonomy" id="927704"/>
    <lineage>
        <taxon>Bacteria</taxon>
        <taxon>Bacillati</taxon>
        <taxon>Bacillota</taxon>
        <taxon>Negativicutes</taxon>
        <taxon>Selenomonadales</taxon>
        <taxon>Selenomonadaceae</taxon>
        <taxon>Selenomonas</taxon>
    </lineage>
</organism>
<dbReference type="GO" id="GO:0047355">
    <property type="term" value="F:CDP-glycerol glycerophosphotransferase activity"/>
    <property type="evidence" value="ECO:0007669"/>
    <property type="project" value="InterPro"/>
</dbReference>
<evidence type="ECO:0000313" key="2">
    <source>
        <dbReference type="Proteomes" id="UP000007887"/>
    </source>
</evidence>
<evidence type="ECO:0000313" key="1">
    <source>
        <dbReference type="EMBL" id="BAL84085.1"/>
    </source>
</evidence>
<dbReference type="AlphaFoldDB" id="I0GTJ8"/>
<dbReference type="HOGENOM" id="CLU_027705_0_0_9"/>
<dbReference type="eggNOG" id="COG1887">
    <property type="taxonomic scope" value="Bacteria"/>
</dbReference>
<dbReference type="KEGG" id="sri:SELR_23770"/>
<sequence length="421" mass="48762">MAIKSRLLSSLKSIYVSLNMAENEHPQKLHPILHRLTEVRDLCQMGLTKSNYDVRYGEAYDTLIMAIKQILSGKAGKDAGEIVGLCKELLEHIMAETDKEKHFKKEMVFLPYKASMWDSLESVWRAAYEDKDNCLAYVIPIPYCDRNPDGTAKEWHCERDLFPKDVPTLDWQEVDLKTMHPDVIFFHYPYDDCNRVTSPSEEFYSSNLKKCADKLVYIPYFVTGKELKPNFIQEPGVNNADYVIVENEKIKAIYEEYYSGGELPEGKILALGSPKYDKVIASRKEDYPLPEAWERLVAGRKIILYNTSLQAHLIYSNRIIEKLYSVLLYFRSRKDLAFWWRPHPLMEATLDSMIPQVASVYRELRDAYLKEGWGIYDDTPELERAIAWSDAYYGDTSSVVELYSKTGKPIMIQDMEVTNIA</sequence>
<name>I0GTJ8_SELRL</name>
<dbReference type="GO" id="GO:0016020">
    <property type="term" value="C:membrane"/>
    <property type="evidence" value="ECO:0007669"/>
    <property type="project" value="InterPro"/>
</dbReference>
<dbReference type="InterPro" id="IPR007554">
    <property type="entry name" value="Glycerophosphate_synth"/>
</dbReference>